<reference evidence="2" key="4">
    <citation type="journal article" date="2001" name="Nature">
        <title>Functional annotation of a full-length mouse cDNA collection.</title>
        <authorList>
            <consortium name="The RIKEN Genome Exploration Research Group Phase II Team and the FANTOM Consortium"/>
        </authorList>
    </citation>
    <scope>NUCLEOTIDE SEQUENCE</scope>
    <source>
        <strain evidence="2">C57BL/6J</strain>
        <tissue evidence="2">Medulla oblongata</tissue>
    </source>
</reference>
<feature type="compositionally biased region" description="Basic and acidic residues" evidence="1">
    <location>
        <begin position="21"/>
        <end position="39"/>
    </location>
</feature>
<evidence type="ECO:0000256" key="1">
    <source>
        <dbReference type="SAM" id="MobiDB-lite"/>
    </source>
</evidence>
<dbReference type="AGR" id="MGI:3642044"/>
<reference evidence="2" key="7">
    <citation type="journal article" date="2005" name="Science">
        <title>The Transcriptional Landscape of the Mammalian Genome.</title>
        <authorList>
            <consortium name="The FANTOM Consortium"/>
            <consortium name="Riken Genome Exploration Research Group and Genome Science Group (Genome Network Project Core Group)"/>
        </authorList>
    </citation>
    <scope>NUCLEOTIDE SEQUENCE</scope>
    <source>
        <strain evidence="2">C57BL/6J</strain>
        <tissue evidence="2">Medulla oblongata</tissue>
    </source>
</reference>
<reference evidence="2" key="2">
    <citation type="journal article" date="2000" name="Genome Res.">
        <title>Normalization and subtraction of cap-trapper-selected cDNAs to prepare full-length cDNA libraries for rapid discovery of new genes.</title>
        <authorList>
            <person name="Carninci P."/>
            <person name="Shibata Y."/>
            <person name="Hayatsu N."/>
            <person name="Sugahara Y."/>
            <person name="Shibata K."/>
            <person name="Itoh M."/>
            <person name="Konno H."/>
            <person name="Okazaki Y."/>
            <person name="Muramatsu M."/>
            <person name="Hayashizaki Y."/>
        </authorList>
    </citation>
    <scope>NUCLEOTIDE SEQUENCE</scope>
    <source>
        <strain evidence="2">C57BL/6J</strain>
        <tissue evidence="2">Medulla oblongata</tissue>
    </source>
</reference>
<feature type="non-terminal residue" evidence="2">
    <location>
        <position position="1"/>
    </location>
</feature>
<dbReference type="AlphaFoldDB" id="Q3UYC6"/>
<dbReference type="EMBL" id="AK134789">
    <property type="protein sequence ID" value="BAE22286.1"/>
    <property type="molecule type" value="mRNA"/>
</dbReference>
<gene>
    <name evidence="3" type="primary">Zeb1os1</name>
    <name evidence="3" type="synonym">Gm10125</name>
</gene>
<proteinExistence type="evidence at transcript level"/>
<reference evidence="2" key="3">
    <citation type="journal article" date="2000" name="Genome Res.">
        <title>RIKEN integrated sequence analysis (RISA) system--384-format sequencing pipeline with 384 multicapillary sequencer.</title>
        <authorList>
            <person name="Shibata K."/>
            <person name="Itoh M."/>
            <person name="Aizawa K."/>
            <person name="Nagaoka S."/>
            <person name="Sasaki N."/>
            <person name="Carninci P."/>
            <person name="Konno H."/>
            <person name="Akiyama J."/>
            <person name="Nishi K."/>
            <person name="Kitsunai T."/>
            <person name="Tashiro H."/>
            <person name="Itoh M."/>
            <person name="Sumi N."/>
            <person name="Ishii Y."/>
            <person name="Nakamura S."/>
            <person name="Hazama M."/>
            <person name="Nishine T."/>
            <person name="Harada A."/>
            <person name="Yamamoto R."/>
            <person name="Matsumoto H."/>
            <person name="Sakaguchi S."/>
            <person name="Ikegami T."/>
            <person name="Kashiwagi K."/>
            <person name="Fujiwake S."/>
            <person name="Inoue K."/>
            <person name="Togawa Y."/>
            <person name="Izawa M."/>
            <person name="Ohara E."/>
            <person name="Watahiki M."/>
            <person name="Yoneda Y."/>
            <person name="Ishikawa T."/>
            <person name="Ozawa K."/>
            <person name="Tanaka T."/>
            <person name="Matsuura S."/>
            <person name="Kawai J."/>
            <person name="Okazaki Y."/>
            <person name="Muramatsu M."/>
            <person name="Inoue Y."/>
            <person name="Kira A."/>
            <person name="Hayashizaki Y."/>
        </authorList>
    </citation>
    <scope>NUCLEOTIDE SEQUENCE</scope>
    <source>
        <strain evidence="2">C57BL/6J</strain>
        <tissue evidence="2">Medulla oblongata</tissue>
    </source>
</reference>
<feature type="compositionally biased region" description="Low complexity" evidence="1">
    <location>
        <begin position="1"/>
        <end position="11"/>
    </location>
</feature>
<reference evidence="2" key="6">
    <citation type="submission" date="2004-03" db="EMBL/GenBank/DDBJ databases">
        <authorList>
            <person name="Arakawa T."/>
            <person name="Carninci P."/>
            <person name="Fukuda S."/>
            <person name="Hashizume W."/>
            <person name="Hayashida K."/>
            <person name="Hori F."/>
            <person name="Iida J."/>
            <person name="Imamura K."/>
            <person name="Imotani K."/>
            <person name="Itoh M."/>
            <person name="Kanagawa S."/>
            <person name="Kawai J."/>
            <person name="Kojima M."/>
            <person name="Konno H."/>
            <person name="Murata M."/>
            <person name="Nakamura M."/>
            <person name="Ninomiya N."/>
            <person name="Nishiyori H."/>
            <person name="Nomura K."/>
            <person name="Ohno M."/>
            <person name="Sakazume N."/>
            <person name="Sano H."/>
            <person name="Sasaki D."/>
            <person name="Shibata K."/>
            <person name="Shiraki T."/>
            <person name="Tagami M."/>
            <person name="Tagami Y."/>
            <person name="Waki K."/>
            <person name="Watahiki A."/>
            <person name="Muramatsu M."/>
            <person name="Hayashizaki Y."/>
        </authorList>
    </citation>
    <scope>NUCLEOTIDE SEQUENCE</scope>
    <source>
        <strain evidence="2">C57BL/6J</strain>
        <tissue evidence="2">Medulla oblongata</tissue>
    </source>
</reference>
<sequence>GARPAARARPPQVCSPPLRPARREDRARGGAEGQQEWRKCGKKQQPLHPRAEKWPGAAAGCGAANGPRRPPEPLGAEAGWHLCSGREFLSLVTHRAGSTRKSKGIVSHKCRAGATGTIQVHWLGLCIFLCHCLILFPAVRGCGWPREHGRGINWNGLTVHPLQLTRTFGDLVPGGCELLLGLSLPAAPEPHCLGRPDRQIAPP</sequence>
<reference evidence="2" key="5">
    <citation type="journal article" date="2002" name="Nature">
        <title>Analysis of the mouse transcriptome based on functional annotation of 60,770 full-length cDNAs.</title>
        <authorList>
            <consortium name="The FANTOM Consortium and the RIKEN Genome Exploration Research Group Phase I and II Team"/>
        </authorList>
    </citation>
    <scope>NUCLEOTIDE SEQUENCE</scope>
    <source>
        <strain evidence="2">C57BL/6J</strain>
        <tissue evidence="2">Medulla oblongata</tissue>
    </source>
</reference>
<name>Q3UYC6_MOUSE</name>
<evidence type="ECO:0000313" key="3">
    <source>
        <dbReference type="MGI" id="MGI:3642044"/>
    </source>
</evidence>
<accession>Q3UYC6</accession>
<evidence type="ECO:0000313" key="2">
    <source>
        <dbReference type="EMBL" id="BAE22286.1"/>
    </source>
</evidence>
<feature type="compositionally biased region" description="Low complexity" evidence="1">
    <location>
        <begin position="55"/>
        <end position="67"/>
    </location>
</feature>
<reference evidence="2" key="1">
    <citation type="journal article" date="1999" name="Methods Enzymol.">
        <title>High-efficiency full-length cDNA cloning.</title>
        <authorList>
            <person name="Carninci P."/>
            <person name="Hayashizaki Y."/>
        </authorList>
    </citation>
    <scope>NUCLEOTIDE SEQUENCE</scope>
    <source>
        <strain evidence="2">C57BL/6J</strain>
        <tissue evidence="2">Medulla oblongata</tissue>
    </source>
</reference>
<reference evidence="2" key="8">
    <citation type="journal article" date="2005" name="Science">
        <title>Antisense Transcription in the Mammalian Transcriptome.</title>
        <authorList>
            <consortium name="RIKEN Genome Exploration Research Group and Genome Science Group (Genome Network Project Core Group) and the FANTOM Consortium"/>
        </authorList>
    </citation>
    <scope>NUCLEOTIDE SEQUENCE</scope>
    <source>
        <strain evidence="2">C57BL/6J</strain>
        <tissue evidence="2">Medulla oblongata</tissue>
    </source>
</reference>
<organism evidence="2">
    <name type="scientific">Mus musculus</name>
    <name type="common">Mouse</name>
    <dbReference type="NCBI Taxonomy" id="10090"/>
    <lineage>
        <taxon>Eukaryota</taxon>
        <taxon>Metazoa</taxon>
        <taxon>Chordata</taxon>
        <taxon>Craniata</taxon>
        <taxon>Vertebrata</taxon>
        <taxon>Euteleostomi</taxon>
        <taxon>Mammalia</taxon>
        <taxon>Eutheria</taxon>
        <taxon>Euarchontoglires</taxon>
        <taxon>Glires</taxon>
        <taxon>Rodentia</taxon>
        <taxon>Myomorpha</taxon>
        <taxon>Muroidea</taxon>
        <taxon>Muridae</taxon>
        <taxon>Murinae</taxon>
        <taxon>Mus</taxon>
        <taxon>Mus</taxon>
    </lineage>
</organism>
<dbReference type="MGI" id="MGI:3642044">
    <property type="gene designation" value="Zeb1os1"/>
</dbReference>
<protein>
    <submittedName>
        <fullName evidence="2">Uncharacterized protein</fullName>
    </submittedName>
</protein>
<feature type="region of interest" description="Disordered" evidence="1">
    <location>
        <begin position="1"/>
        <end position="72"/>
    </location>
</feature>